<dbReference type="AlphaFoldDB" id="A0A239IXW4"/>
<accession>A0A239IXW4</accession>
<reference evidence="2" key="1">
    <citation type="submission" date="2017-06" db="EMBL/GenBank/DDBJ databases">
        <authorList>
            <person name="Varghese N."/>
            <person name="Submissions S."/>
        </authorList>
    </citation>
    <scope>NUCLEOTIDE SEQUENCE [LARGE SCALE GENOMIC DNA]</scope>
    <source>
        <strain evidence="2">LNB2</strain>
    </source>
</reference>
<proteinExistence type="predicted"/>
<organism evidence="1 2">
    <name type="scientific">Edaphosphingomonas laterariae</name>
    <dbReference type="NCBI Taxonomy" id="861865"/>
    <lineage>
        <taxon>Bacteria</taxon>
        <taxon>Pseudomonadati</taxon>
        <taxon>Pseudomonadota</taxon>
        <taxon>Alphaproteobacteria</taxon>
        <taxon>Sphingomonadales</taxon>
        <taxon>Rhizorhabdaceae</taxon>
        <taxon>Edaphosphingomonas</taxon>
    </lineage>
</organism>
<gene>
    <name evidence="1" type="ORF">SAMN06295912_12810</name>
</gene>
<dbReference type="Proteomes" id="UP000198281">
    <property type="component" value="Unassembled WGS sequence"/>
</dbReference>
<evidence type="ECO:0000313" key="1">
    <source>
        <dbReference type="EMBL" id="SNS98222.1"/>
    </source>
</evidence>
<protein>
    <submittedName>
        <fullName evidence="1">Uncharacterized protein</fullName>
    </submittedName>
</protein>
<name>A0A239IXW4_9SPHN</name>
<dbReference type="EMBL" id="FZOS01000028">
    <property type="protein sequence ID" value="SNS98222.1"/>
    <property type="molecule type" value="Genomic_DNA"/>
</dbReference>
<sequence>MKLTRENLTKKTDAQLRDLFARALRHQAATPCRTAFNDGSYAIRMIGNELARRNIAPR</sequence>
<evidence type="ECO:0000313" key="2">
    <source>
        <dbReference type="Proteomes" id="UP000198281"/>
    </source>
</evidence>
<keyword evidence="2" id="KW-1185">Reference proteome</keyword>